<name>A0A840Q3B7_9PSEU</name>
<dbReference type="EC" id="2.3.1.47" evidence="2"/>
<dbReference type="InterPro" id="IPR001917">
    <property type="entry name" value="Aminotrans_II_pyridoxalP_BS"/>
</dbReference>
<comment type="caution">
    <text evidence="9">The sequence shown here is derived from an EMBL/GenBank/DDBJ whole genome shotgun (WGS) entry which is preliminary data.</text>
</comment>
<gene>
    <name evidence="9" type="ORF">BJ970_004546</name>
</gene>
<organism evidence="9 10">
    <name type="scientific">Saccharopolyspora phatthalungensis</name>
    <dbReference type="NCBI Taxonomy" id="664693"/>
    <lineage>
        <taxon>Bacteria</taxon>
        <taxon>Bacillati</taxon>
        <taxon>Actinomycetota</taxon>
        <taxon>Actinomycetes</taxon>
        <taxon>Pseudonocardiales</taxon>
        <taxon>Pseudonocardiaceae</taxon>
        <taxon>Saccharopolyspora</taxon>
    </lineage>
</organism>
<dbReference type="GO" id="GO:0030170">
    <property type="term" value="F:pyridoxal phosphate binding"/>
    <property type="evidence" value="ECO:0007669"/>
    <property type="project" value="InterPro"/>
</dbReference>
<accession>A0A840Q3B7</accession>
<dbReference type="InterPro" id="IPR015424">
    <property type="entry name" value="PyrdxlP-dep_Trfase"/>
</dbReference>
<dbReference type="InterPro" id="IPR015422">
    <property type="entry name" value="PyrdxlP-dep_Trfase_small"/>
</dbReference>
<comment type="similarity">
    <text evidence="6">Belongs to the class-II pyridoxal-phosphate-dependent aminotransferase family.</text>
</comment>
<proteinExistence type="inferred from homology"/>
<dbReference type="InterPro" id="IPR050087">
    <property type="entry name" value="AON_synthase_class-II"/>
</dbReference>
<dbReference type="GO" id="GO:0008710">
    <property type="term" value="F:8-amino-7-oxononanoate synthase activity"/>
    <property type="evidence" value="ECO:0007669"/>
    <property type="project" value="UniProtKB-EC"/>
</dbReference>
<keyword evidence="9" id="KW-0012">Acyltransferase</keyword>
<sequence length="418" mass="43333">MIPRALRQLAGDSASGAPVVVEGGSPGHVRVESTDLINMASNDYLGLARHPRVVAAAGDAIRRWGLGTASTRPLSGTTGLHRRLEQRLADWSGTDDAVLFGSCWTANAAVFEMLAELSNRVGATLAVFSDQLNHASIIDAIRAQRATLSHLSRYERGSEASLRDGLAGQPATAVKVIVTDGVFSMEGDQADLATLVKLADEHDALLVVDDSHGLGVVGTTGRGTAEAQGVLCSVDVVTGTLGKALGGASGGFVATTSDLSAWLRTGSRPFVFSNNPSVPVVAGALAALDILSDDSEPLATLRSRTDQLRRGVAGLGLPSVSGDHPIVPVIIGDDDAAREVSRSLRRLGVFATALTFPIVARGAARLRLQASAAHTVEDIDRVLDALDRACAQRGMLPARARNSAPADASSRFDDGSGS</sequence>
<reference evidence="9 10" key="1">
    <citation type="submission" date="2020-08" db="EMBL/GenBank/DDBJ databases">
        <title>Sequencing the genomes of 1000 actinobacteria strains.</title>
        <authorList>
            <person name="Klenk H.-P."/>
        </authorList>
    </citation>
    <scope>NUCLEOTIDE SEQUENCE [LARGE SCALE GENOMIC DNA]</scope>
    <source>
        <strain evidence="9 10">DSM 45584</strain>
    </source>
</reference>
<dbReference type="Pfam" id="PF00155">
    <property type="entry name" value="Aminotran_1_2"/>
    <property type="match status" value="1"/>
</dbReference>
<evidence type="ECO:0000313" key="10">
    <source>
        <dbReference type="Proteomes" id="UP000584374"/>
    </source>
</evidence>
<dbReference type="EMBL" id="JACHIW010000001">
    <property type="protein sequence ID" value="MBB5157012.1"/>
    <property type="molecule type" value="Genomic_DNA"/>
</dbReference>
<evidence type="ECO:0000256" key="2">
    <source>
        <dbReference type="ARBA" id="ARBA00013187"/>
    </source>
</evidence>
<evidence type="ECO:0000259" key="8">
    <source>
        <dbReference type="Pfam" id="PF00155"/>
    </source>
</evidence>
<evidence type="ECO:0000256" key="5">
    <source>
        <dbReference type="ARBA" id="ARBA00047715"/>
    </source>
</evidence>
<evidence type="ECO:0000256" key="4">
    <source>
        <dbReference type="ARBA" id="ARBA00022898"/>
    </source>
</evidence>
<feature type="region of interest" description="Disordered" evidence="7">
    <location>
        <begin position="397"/>
        <end position="418"/>
    </location>
</feature>
<evidence type="ECO:0000313" key="9">
    <source>
        <dbReference type="EMBL" id="MBB5157012.1"/>
    </source>
</evidence>
<dbReference type="SUPFAM" id="SSF53383">
    <property type="entry name" value="PLP-dependent transferases"/>
    <property type="match status" value="1"/>
</dbReference>
<dbReference type="RefSeq" id="WP_184728036.1">
    <property type="nucleotide sequence ID" value="NZ_JACHIW010000001.1"/>
</dbReference>
<dbReference type="InterPro" id="IPR015421">
    <property type="entry name" value="PyrdxlP-dep_Trfase_major"/>
</dbReference>
<keyword evidence="4 6" id="KW-0663">Pyridoxal phosphate</keyword>
<dbReference type="AlphaFoldDB" id="A0A840Q3B7"/>
<protein>
    <recommendedName>
        <fullName evidence="2">8-amino-7-oxononanoate synthase</fullName>
        <ecNumber evidence="2">2.3.1.47</ecNumber>
    </recommendedName>
</protein>
<keyword evidence="3 9" id="KW-0808">Transferase</keyword>
<evidence type="ECO:0000256" key="1">
    <source>
        <dbReference type="ARBA" id="ARBA00001933"/>
    </source>
</evidence>
<dbReference type="PANTHER" id="PTHR13693">
    <property type="entry name" value="CLASS II AMINOTRANSFERASE/8-AMINO-7-OXONONANOATE SYNTHASE"/>
    <property type="match status" value="1"/>
</dbReference>
<feature type="domain" description="Aminotransferase class I/classII large" evidence="8">
    <location>
        <begin position="34"/>
        <end position="386"/>
    </location>
</feature>
<keyword evidence="10" id="KW-1185">Reference proteome</keyword>
<dbReference type="Proteomes" id="UP000584374">
    <property type="component" value="Unassembled WGS sequence"/>
</dbReference>
<comment type="catalytic activity">
    <reaction evidence="5">
        <text>6-carboxyhexanoyl-[ACP] + L-alanine + H(+) = (8S)-8-amino-7-oxononanoate + holo-[ACP] + CO2</text>
        <dbReference type="Rhea" id="RHEA:42288"/>
        <dbReference type="Rhea" id="RHEA-COMP:9685"/>
        <dbReference type="Rhea" id="RHEA-COMP:9955"/>
        <dbReference type="ChEBI" id="CHEBI:15378"/>
        <dbReference type="ChEBI" id="CHEBI:16526"/>
        <dbReference type="ChEBI" id="CHEBI:57972"/>
        <dbReference type="ChEBI" id="CHEBI:64479"/>
        <dbReference type="ChEBI" id="CHEBI:78846"/>
        <dbReference type="ChEBI" id="CHEBI:149468"/>
        <dbReference type="EC" id="2.3.1.47"/>
    </reaction>
</comment>
<dbReference type="InterPro" id="IPR004839">
    <property type="entry name" value="Aminotransferase_I/II_large"/>
</dbReference>
<comment type="cofactor">
    <cofactor evidence="1 6">
        <name>pyridoxal 5'-phosphate</name>
        <dbReference type="ChEBI" id="CHEBI:597326"/>
    </cofactor>
</comment>
<evidence type="ECO:0000256" key="7">
    <source>
        <dbReference type="SAM" id="MobiDB-lite"/>
    </source>
</evidence>
<evidence type="ECO:0000256" key="3">
    <source>
        <dbReference type="ARBA" id="ARBA00022679"/>
    </source>
</evidence>
<dbReference type="PROSITE" id="PS00599">
    <property type="entry name" value="AA_TRANSFER_CLASS_2"/>
    <property type="match status" value="1"/>
</dbReference>
<evidence type="ECO:0000256" key="6">
    <source>
        <dbReference type="RuleBase" id="RU003693"/>
    </source>
</evidence>
<dbReference type="Gene3D" id="3.90.1150.10">
    <property type="entry name" value="Aspartate Aminotransferase, domain 1"/>
    <property type="match status" value="1"/>
</dbReference>
<dbReference type="Gene3D" id="3.40.640.10">
    <property type="entry name" value="Type I PLP-dependent aspartate aminotransferase-like (Major domain)"/>
    <property type="match status" value="1"/>
</dbReference>